<dbReference type="Pfam" id="PF03000">
    <property type="entry name" value="NPH3"/>
    <property type="match status" value="1"/>
</dbReference>
<reference evidence="5" key="1">
    <citation type="submission" date="2023-02" db="EMBL/GenBank/DDBJ databases">
        <title>Genome of toxic invasive species Heracleum sosnowskyi carries increased number of genes despite the absence of recent whole-genome duplications.</title>
        <authorList>
            <person name="Schelkunov M."/>
            <person name="Shtratnikova V."/>
            <person name="Makarenko M."/>
            <person name="Klepikova A."/>
            <person name="Omelchenko D."/>
            <person name="Novikova G."/>
            <person name="Obukhova E."/>
            <person name="Bogdanov V."/>
            <person name="Penin A."/>
            <person name="Logacheva M."/>
        </authorList>
    </citation>
    <scope>NUCLEOTIDE SEQUENCE</scope>
    <source>
        <strain evidence="5">Hsosn_3</strain>
        <tissue evidence="5">Leaf</tissue>
    </source>
</reference>
<accession>A0AAD8GQB5</accession>
<dbReference type="EMBL" id="JAUIZM010000019">
    <property type="protein sequence ID" value="KAK1352166.1"/>
    <property type="molecule type" value="Genomic_DNA"/>
</dbReference>
<name>A0AAD8GQB5_9APIA</name>
<evidence type="ECO:0000256" key="2">
    <source>
        <dbReference type="PROSITE-ProRule" id="PRU00982"/>
    </source>
</evidence>
<evidence type="ECO:0000256" key="1">
    <source>
        <dbReference type="ARBA" id="ARBA00022786"/>
    </source>
</evidence>
<evidence type="ECO:0000259" key="4">
    <source>
        <dbReference type="PROSITE" id="PS51649"/>
    </source>
</evidence>
<dbReference type="InterPro" id="IPR027356">
    <property type="entry name" value="NPH3_dom"/>
</dbReference>
<protein>
    <recommendedName>
        <fullName evidence="4">NPH3 domain-containing protein</fullName>
    </recommendedName>
</protein>
<gene>
    <name evidence="6" type="ORF">POM88_023617</name>
    <name evidence="5" type="ORF">POM88_053670</name>
</gene>
<dbReference type="PROSITE" id="PS51649">
    <property type="entry name" value="NPH3"/>
    <property type="match status" value="1"/>
</dbReference>
<comment type="similarity">
    <text evidence="2">Belongs to the NPH3 family.</text>
</comment>
<evidence type="ECO:0000313" key="6">
    <source>
        <dbReference type="EMBL" id="KAK1385882.1"/>
    </source>
</evidence>
<dbReference type="AlphaFoldDB" id="A0AAD8GQB5"/>
<keyword evidence="1" id="KW-0833">Ubl conjugation pathway</keyword>
<comment type="caution">
    <text evidence="5">The sequence shown here is derived from an EMBL/GenBank/DDBJ whole genome shotgun (WGS) entry which is preliminary data.</text>
</comment>
<sequence length="127" mass="14427">MEFEKSYALWLFNDYENGVDYFDIKIISSDIDKRFKNLEHPEISKSERKKTCKLMNCKKLSADACAHAVQNKRLPLRVVVQVLFFEQARAAASSGFSTPDLPEAMKNLNNGLHGSSRSATTNDCTYK</sequence>
<proteinExistence type="inferred from homology"/>
<feature type="domain" description="NPH3" evidence="4">
    <location>
        <begin position="1"/>
        <end position="89"/>
    </location>
</feature>
<evidence type="ECO:0000313" key="5">
    <source>
        <dbReference type="EMBL" id="KAK1352166.1"/>
    </source>
</evidence>
<feature type="region of interest" description="Disordered" evidence="3">
    <location>
        <begin position="108"/>
        <end position="127"/>
    </location>
</feature>
<organism evidence="5 7">
    <name type="scientific">Heracleum sosnowskyi</name>
    <dbReference type="NCBI Taxonomy" id="360622"/>
    <lineage>
        <taxon>Eukaryota</taxon>
        <taxon>Viridiplantae</taxon>
        <taxon>Streptophyta</taxon>
        <taxon>Embryophyta</taxon>
        <taxon>Tracheophyta</taxon>
        <taxon>Spermatophyta</taxon>
        <taxon>Magnoliopsida</taxon>
        <taxon>eudicotyledons</taxon>
        <taxon>Gunneridae</taxon>
        <taxon>Pentapetalae</taxon>
        <taxon>asterids</taxon>
        <taxon>campanulids</taxon>
        <taxon>Apiales</taxon>
        <taxon>Apiaceae</taxon>
        <taxon>Apioideae</taxon>
        <taxon>apioid superclade</taxon>
        <taxon>Tordylieae</taxon>
        <taxon>Tordyliinae</taxon>
        <taxon>Heracleum</taxon>
    </lineage>
</organism>
<keyword evidence="7" id="KW-1185">Reference proteome</keyword>
<dbReference type="EMBL" id="JAUIZM010000005">
    <property type="protein sequence ID" value="KAK1385882.1"/>
    <property type="molecule type" value="Genomic_DNA"/>
</dbReference>
<evidence type="ECO:0000313" key="7">
    <source>
        <dbReference type="Proteomes" id="UP001237642"/>
    </source>
</evidence>
<dbReference type="InterPro" id="IPR043454">
    <property type="entry name" value="NPH3/RPT2-like"/>
</dbReference>
<dbReference type="PANTHER" id="PTHR32370">
    <property type="entry name" value="OS12G0117600 PROTEIN"/>
    <property type="match status" value="1"/>
</dbReference>
<evidence type="ECO:0000256" key="3">
    <source>
        <dbReference type="SAM" id="MobiDB-lite"/>
    </source>
</evidence>
<dbReference type="Proteomes" id="UP001237642">
    <property type="component" value="Unassembled WGS sequence"/>
</dbReference>
<reference evidence="5" key="2">
    <citation type="submission" date="2023-05" db="EMBL/GenBank/DDBJ databases">
        <authorList>
            <person name="Schelkunov M.I."/>
        </authorList>
    </citation>
    <scope>NUCLEOTIDE SEQUENCE</scope>
    <source>
        <strain evidence="5">Hsosn_3</strain>
        <tissue evidence="5">Leaf</tissue>
    </source>
</reference>